<evidence type="ECO:0000256" key="1">
    <source>
        <dbReference type="SAM" id="MobiDB-lite"/>
    </source>
</evidence>
<feature type="compositionally biased region" description="Basic and acidic residues" evidence="1">
    <location>
        <begin position="55"/>
        <end position="67"/>
    </location>
</feature>
<dbReference type="KEGG" id="gsn:YC6258_05194"/>
<dbReference type="EMBL" id="CP007142">
    <property type="protein sequence ID" value="AJQ97224.1"/>
    <property type="molecule type" value="Genomic_DNA"/>
</dbReference>
<organism evidence="2 3">
    <name type="scientific">Gynuella sunshinyii YC6258</name>
    <dbReference type="NCBI Taxonomy" id="1445510"/>
    <lineage>
        <taxon>Bacteria</taxon>
        <taxon>Pseudomonadati</taxon>
        <taxon>Pseudomonadota</taxon>
        <taxon>Gammaproteobacteria</taxon>
        <taxon>Oceanospirillales</taxon>
        <taxon>Saccharospirillaceae</taxon>
        <taxon>Gynuella</taxon>
    </lineage>
</organism>
<feature type="region of interest" description="Disordered" evidence="1">
    <location>
        <begin position="54"/>
        <end position="80"/>
    </location>
</feature>
<dbReference type="AlphaFoldDB" id="A0A0C5W3M7"/>
<dbReference type="HOGENOM" id="CLU_911430_0_0_6"/>
<reference evidence="2 3" key="1">
    <citation type="submission" date="2014-01" db="EMBL/GenBank/DDBJ databases">
        <title>Full genme sequencing of cellulolytic bacterium Gynuella sunshinyii YC6258T gen. nov., sp. nov.</title>
        <authorList>
            <person name="Khan H."/>
            <person name="Chung E.J."/>
            <person name="Chung Y.R."/>
        </authorList>
    </citation>
    <scope>NUCLEOTIDE SEQUENCE [LARGE SCALE GENOMIC DNA]</scope>
    <source>
        <strain evidence="2 3">YC6258</strain>
    </source>
</reference>
<dbReference type="Proteomes" id="UP000032266">
    <property type="component" value="Chromosome"/>
</dbReference>
<sequence length="305" mass="33750">MCKRNICAPQAAGIYRRSGHNARHLTVYAGEQNMSISGLGSSFYLSTYAQQLPPTKEREDKTSELHQRQSLNESDPKQAGQSDVFADALNNALQSVQVVTGAAAVQASNVETDINAATDESGPLIENIKGVNVIVGNHALDNVSGRSLLRTMDADQSADFLELARQFAQDGNVTPGMEVISSEAVTKPEGVPMEMDVNMYTLANDWSTYLEMDVDSKDPEYLRRVEAYMDLVGVERELKEQYGDDVKLVYSHRDNGYIMLTQDDLHYDEMASAEDGVQAIIDHVRRDFVDAEVVRDALAPYGYRV</sequence>
<keyword evidence="3" id="KW-1185">Reference proteome</keyword>
<name>A0A0C5W3M7_9GAMM</name>
<accession>A0A0C5W3M7</accession>
<evidence type="ECO:0000313" key="3">
    <source>
        <dbReference type="Proteomes" id="UP000032266"/>
    </source>
</evidence>
<proteinExistence type="predicted"/>
<protein>
    <submittedName>
        <fullName evidence="2">Uncharacterized protein</fullName>
    </submittedName>
</protein>
<evidence type="ECO:0000313" key="2">
    <source>
        <dbReference type="EMBL" id="AJQ97224.1"/>
    </source>
</evidence>
<gene>
    <name evidence="2" type="ORF">YC6258_05194</name>
</gene>